<evidence type="ECO:0000313" key="2">
    <source>
        <dbReference type="Proteomes" id="UP000799640"/>
    </source>
</evidence>
<reference evidence="1" key="1">
    <citation type="journal article" date="2020" name="Stud. Mycol.">
        <title>101 Dothideomycetes genomes: a test case for predicting lifestyles and emergence of pathogens.</title>
        <authorList>
            <person name="Haridas S."/>
            <person name="Albert R."/>
            <person name="Binder M."/>
            <person name="Bloem J."/>
            <person name="Labutti K."/>
            <person name="Salamov A."/>
            <person name="Andreopoulos B."/>
            <person name="Baker S."/>
            <person name="Barry K."/>
            <person name="Bills G."/>
            <person name="Bluhm B."/>
            <person name="Cannon C."/>
            <person name="Castanera R."/>
            <person name="Culley D."/>
            <person name="Daum C."/>
            <person name="Ezra D."/>
            <person name="Gonzalez J."/>
            <person name="Henrissat B."/>
            <person name="Kuo A."/>
            <person name="Liang C."/>
            <person name="Lipzen A."/>
            <person name="Lutzoni F."/>
            <person name="Magnuson J."/>
            <person name="Mondo S."/>
            <person name="Nolan M."/>
            <person name="Ohm R."/>
            <person name="Pangilinan J."/>
            <person name="Park H.-J."/>
            <person name="Ramirez L."/>
            <person name="Alfaro M."/>
            <person name="Sun H."/>
            <person name="Tritt A."/>
            <person name="Yoshinaga Y."/>
            <person name="Zwiers L.-H."/>
            <person name="Turgeon B."/>
            <person name="Goodwin S."/>
            <person name="Spatafora J."/>
            <person name="Crous P."/>
            <person name="Grigoriev I."/>
        </authorList>
    </citation>
    <scope>NUCLEOTIDE SEQUENCE</scope>
    <source>
        <strain evidence="1">CBS 262.69</strain>
    </source>
</reference>
<dbReference type="AlphaFoldDB" id="A0A6G1HPT0"/>
<protein>
    <submittedName>
        <fullName evidence="1">Uncharacterized protein</fullName>
    </submittedName>
</protein>
<sequence>MQEWNWRLKARLWGFELSSTAGHNAKNEAVSCRARRGGRDWRRHSHMLRGIKFSYQLISS</sequence>
<keyword evidence="2" id="KW-1185">Reference proteome</keyword>
<gene>
    <name evidence="1" type="ORF">EJ06DRAFT_532853</name>
</gene>
<proteinExistence type="predicted"/>
<accession>A0A6G1HPT0</accession>
<name>A0A6G1HPT0_9PEZI</name>
<organism evidence="1 2">
    <name type="scientific">Trichodelitschia bisporula</name>
    <dbReference type="NCBI Taxonomy" id="703511"/>
    <lineage>
        <taxon>Eukaryota</taxon>
        <taxon>Fungi</taxon>
        <taxon>Dikarya</taxon>
        <taxon>Ascomycota</taxon>
        <taxon>Pezizomycotina</taxon>
        <taxon>Dothideomycetes</taxon>
        <taxon>Dothideomycetes incertae sedis</taxon>
        <taxon>Phaeotrichales</taxon>
        <taxon>Phaeotrichaceae</taxon>
        <taxon>Trichodelitschia</taxon>
    </lineage>
</organism>
<dbReference type="Proteomes" id="UP000799640">
    <property type="component" value="Unassembled WGS sequence"/>
</dbReference>
<evidence type="ECO:0000313" key="1">
    <source>
        <dbReference type="EMBL" id="KAF2397857.1"/>
    </source>
</evidence>
<dbReference type="EMBL" id="ML996702">
    <property type="protein sequence ID" value="KAF2397857.1"/>
    <property type="molecule type" value="Genomic_DNA"/>
</dbReference>